<accession>A0A8J8AYD4</accession>
<dbReference type="Proteomes" id="UP000675747">
    <property type="component" value="Unassembled WGS sequence"/>
</dbReference>
<dbReference type="RefSeq" id="WP_211924993.1">
    <property type="nucleotide sequence ID" value="NZ_JAGQFT020000004.1"/>
</dbReference>
<feature type="transmembrane region" description="Helical" evidence="1">
    <location>
        <begin position="6"/>
        <end position="31"/>
    </location>
</feature>
<dbReference type="AlphaFoldDB" id="A0A8J8AYD4"/>
<dbReference type="EMBL" id="JAGQFT010000002">
    <property type="protein sequence ID" value="MBR0561023.1"/>
    <property type="molecule type" value="Genomic_DNA"/>
</dbReference>
<evidence type="ECO:0000313" key="2">
    <source>
        <dbReference type="EMBL" id="MBR0561023.1"/>
    </source>
</evidence>
<keyword evidence="4" id="KW-1185">Reference proteome</keyword>
<dbReference type="EMBL" id="JAGQFT020000004">
    <property type="protein sequence ID" value="MBS7456869.1"/>
    <property type="molecule type" value="Genomic_DNA"/>
</dbReference>
<proteinExistence type="predicted"/>
<evidence type="ECO:0000313" key="4">
    <source>
        <dbReference type="Proteomes" id="UP000675747"/>
    </source>
</evidence>
<gene>
    <name evidence="2" type="ORF">KB893_00605</name>
    <name evidence="3" type="ORF">KB893_006950</name>
</gene>
<reference evidence="2" key="2">
    <citation type="submission" date="2021-04" db="EMBL/GenBank/DDBJ databases">
        <authorList>
            <person name="Karlyshev A.V."/>
        </authorList>
    </citation>
    <scope>NUCLEOTIDE SEQUENCE</scope>
    <source>
        <strain evidence="2">LMG 29479</strain>
    </source>
</reference>
<comment type="caution">
    <text evidence="2">The sequence shown here is derived from an EMBL/GenBank/DDBJ whole genome shotgun (WGS) entry which is preliminary data.</text>
</comment>
<evidence type="ECO:0000256" key="1">
    <source>
        <dbReference type="SAM" id="Phobius"/>
    </source>
</evidence>
<reference evidence="3 4" key="1">
    <citation type="journal article" date="2021" name="Microbiol. Resour. Announc.">
        <title>Draft Genome Sequence of Coralloluteibacterium stylophorae LMG 29479T.</title>
        <authorList>
            <person name="Karlyshev A.V."/>
            <person name="Kudryashova E.B."/>
            <person name="Ariskina E.V."/>
            <person name="Conroy A.P."/>
            <person name="Abidueva E.Y."/>
        </authorList>
    </citation>
    <scope>NUCLEOTIDE SEQUENCE [LARGE SCALE GENOMIC DNA]</scope>
    <source>
        <strain evidence="3 4">LMG 29479</strain>
    </source>
</reference>
<keyword evidence="1" id="KW-1133">Transmembrane helix</keyword>
<evidence type="ECO:0000313" key="3">
    <source>
        <dbReference type="EMBL" id="MBS7456869.1"/>
    </source>
</evidence>
<sequence length="374" mass="40963">MGLLHFLLFAAAFVALIAATLTVGALAWALLRPLLRACGVAAESDTAGRIQVGLTLAGLVAFTVGAIGLAVVMPDRAETRVWLARLFGYPATRISLRLADVDPAARAALVETLTPMMQAQRRRFAYRIHNLRSHSSHVARADLPSRYRFDGEYLEIVTGRPLDRDGNPLLLHVLRAAADTESDTALPEQLWADVDVDGQHDFATALLPATVQLTASATRSAASGRRSERCMLDIQGLVSADLLHFADERPQAGAGSRRHLVLRTPPDALRERRFEVVAMHLVRGERGRMVKEWPEDRTRIHMAFSLAPSGFDAVGADCGRRLLERLDPAWTQAAVRQDLPALGDAVDGVEVEDIARFVPWQAADDWVEVPPEED</sequence>
<protein>
    <submittedName>
        <fullName evidence="2">Uncharacterized protein</fullName>
    </submittedName>
</protein>
<name>A0A8J8AYD4_9GAMM</name>
<keyword evidence="1" id="KW-0472">Membrane</keyword>
<organism evidence="2">
    <name type="scientific">Coralloluteibacterium stylophorae</name>
    <dbReference type="NCBI Taxonomy" id="1776034"/>
    <lineage>
        <taxon>Bacteria</taxon>
        <taxon>Pseudomonadati</taxon>
        <taxon>Pseudomonadota</taxon>
        <taxon>Gammaproteobacteria</taxon>
        <taxon>Lysobacterales</taxon>
        <taxon>Lysobacteraceae</taxon>
        <taxon>Coralloluteibacterium</taxon>
    </lineage>
</organism>
<keyword evidence="1" id="KW-0812">Transmembrane</keyword>
<feature type="transmembrane region" description="Helical" evidence="1">
    <location>
        <begin position="52"/>
        <end position="73"/>
    </location>
</feature>